<name>A0A835ZE54_9STRA</name>
<dbReference type="SUPFAM" id="SSF81995">
    <property type="entry name" value="beta-sandwich domain of Sec23/24"/>
    <property type="match status" value="1"/>
</dbReference>
<sequence>MSYHVSRDEDDVDDVDDGHSRLTLPEALPIRFTTHTFPLSAAVKDASGIPWGVSITPFTQQQATDAAMDSASTPMPSDLVARCSTCFAYINPYCVVSRRWWRCSLCGAHVSLRHAQPTVATGSDPERYRQPHPLQKVPELIHQVLDLELPFGPQETSSLHQYAAAEADRPPVYLALVDETGGAAFLSAVSQALQRVVSTLPDHHCFGLITFSDRVGIFDVAAPLPLVRFADIGAAATTADPSLEPGSAAVDLADVVSVADLACPVGGNRESMQRAAEALPSVCSGGLEYSAALRPRCTGAVLQRVLELLLGCRGAAAASAAPPDATPTGFEDGFEFAGCHVAVFLAGPVTAGIGSESQVLHTAAANEPPTAAAAAAAQRHYVALAAQAAPRGIAFSIWAAPQDDGADCGLADMAPLAMLTGGGLHHHPLTAEATHSHSSAAATPMTAAAAAGETAAVRRLVLAAAAQAAEAAAYAALLRVRCSTGFRVRQRGSRRSSSSSGGSVANSALFADPQLDSLWHLARCPANRSVTLDFEFDGVGELLSGSDEEARAPVVQVAFAYTEACGGGGGGGGSGGGSGGGGGAQTSRRRLRVVTVKCAASHDALEVADGASASAIAACLLPKAVHTMRTSGAAEAAALLQEWAINLCCSIVEAAAADAHASAHHDAQQQQLPTSAAAVARDPTIHLILQLTYGLLHVLADAAASSSSSGGGGGSVQLSDAAAAALHQLSALDPAMLRLTLYPVMRAFAADMSTALAAGLPLRRSSADASGPNPSSNPNGRTPCVLVVDALTRVHVHYAAEALRRALPSPPPRASLLGAWLSNRAAMAGVPPVEVELSSAATSQLNFQKLLLDDCAPTGMGVSGFADFLAQVVAGADAALAGQ</sequence>
<accession>A0A835ZE54</accession>
<dbReference type="GO" id="GO:0030127">
    <property type="term" value="C:COPII vesicle coat"/>
    <property type="evidence" value="ECO:0007669"/>
    <property type="project" value="InterPro"/>
</dbReference>
<dbReference type="InterPro" id="IPR050550">
    <property type="entry name" value="SEC23_SEC24_subfamily"/>
</dbReference>
<feature type="domain" description="Zinc finger Sec23/Sec24-type" evidence="1">
    <location>
        <begin position="82"/>
        <end position="109"/>
    </location>
</feature>
<comment type="caution">
    <text evidence="2">The sequence shown here is derived from an EMBL/GenBank/DDBJ whole genome shotgun (WGS) entry which is preliminary data.</text>
</comment>
<dbReference type="OrthoDB" id="49016at2759"/>
<dbReference type="GO" id="GO:0070971">
    <property type="term" value="C:endoplasmic reticulum exit site"/>
    <property type="evidence" value="ECO:0007669"/>
    <property type="project" value="TreeGrafter"/>
</dbReference>
<dbReference type="InterPro" id="IPR036174">
    <property type="entry name" value="Znf_Sec23_Sec24_sf"/>
</dbReference>
<gene>
    <name evidence="2" type="ORF">JKP88DRAFT_294468</name>
</gene>
<evidence type="ECO:0000313" key="3">
    <source>
        <dbReference type="Proteomes" id="UP000664859"/>
    </source>
</evidence>
<dbReference type="PANTHER" id="PTHR13803:SF17">
    <property type="entry name" value="PROTEIN TRANSPORT PROTEIN SEC24"/>
    <property type="match status" value="1"/>
</dbReference>
<dbReference type="GO" id="GO:0000149">
    <property type="term" value="F:SNARE binding"/>
    <property type="evidence" value="ECO:0007669"/>
    <property type="project" value="TreeGrafter"/>
</dbReference>
<dbReference type="GO" id="GO:0008270">
    <property type="term" value="F:zinc ion binding"/>
    <property type="evidence" value="ECO:0007669"/>
    <property type="project" value="InterPro"/>
</dbReference>
<dbReference type="PANTHER" id="PTHR13803">
    <property type="entry name" value="SEC24-RELATED PROTEIN"/>
    <property type="match status" value="1"/>
</dbReference>
<dbReference type="SUPFAM" id="SSF53300">
    <property type="entry name" value="vWA-like"/>
    <property type="match status" value="1"/>
</dbReference>
<proteinExistence type="predicted"/>
<organism evidence="2 3">
    <name type="scientific">Tribonema minus</name>
    <dbReference type="NCBI Taxonomy" id="303371"/>
    <lineage>
        <taxon>Eukaryota</taxon>
        <taxon>Sar</taxon>
        <taxon>Stramenopiles</taxon>
        <taxon>Ochrophyta</taxon>
        <taxon>PX clade</taxon>
        <taxon>Xanthophyceae</taxon>
        <taxon>Tribonematales</taxon>
        <taxon>Tribonemataceae</taxon>
        <taxon>Tribonema</taxon>
    </lineage>
</organism>
<dbReference type="InterPro" id="IPR006895">
    <property type="entry name" value="Znf_Sec23_Sec24"/>
</dbReference>
<dbReference type="SUPFAM" id="SSF82919">
    <property type="entry name" value="Zn-finger domain of Sec23/24"/>
    <property type="match status" value="1"/>
</dbReference>
<dbReference type="GO" id="GO:0006886">
    <property type="term" value="P:intracellular protein transport"/>
    <property type="evidence" value="ECO:0007669"/>
    <property type="project" value="InterPro"/>
</dbReference>
<dbReference type="Gene3D" id="2.30.30.380">
    <property type="entry name" value="Zn-finger domain of Sec23/24"/>
    <property type="match status" value="1"/>
</dbReference>
<protein>
    <recommendedName>
        <fullName evidence="1">Zinc finger Sec23/Sec24-type domain-containing protein</fullName>
    </recommendedName>
</protein>
<dbReference type="Gene3D" id="1.20.120.730">
    <property type="entry name" value="Sec23/Sec24 helical domain"/>
    <property type="match status" value="1"/>
</dbReference>
<dbReference type="Pfam" id="PF04810">
    <property type="entry name" value="zf-Sec23_Sec24"/>
    <property type="match status" value="1"/>
</dbReference>
<dbReference type="Gene3D" id="3.40.50.410">
    <property type="entry name" value="von Willebrand factor, type A domain"/>
    <property type="match status" value="1"/>
</dbReference>
<dbReference type="InterPro" id="IPR036465">
    <property type="entry name" value="vWFA_dom_sf"/>
</dbReference>
<dbReference type="GO" id="GO:0090110">
    <property type="term" value="P:COPII-coated vesicle cargo loading"/>
    <property type="evidence" value="ECO:0007669"/>
    <property type="project" value="TreeGrafter"/>
</dbReference>
<dbReference type="AlphaFoldDB" id="A0A835ZE54"/>
<dbReference type="Proteomes" id="UP000664859">
    <property type="component" value="Unassembled WGS sequence"/>
</dbReference>
<reference evidence="2" key="1">
    <citation type="submission" date="2021-02" db="EMBL/GenBank/DDBJ databases">
        <title>First Annotated Genome of the Yellow-green Alga Tribonema minus.</title>
        <authorList>
            <person name="Mahan K.M."/>
        </authorList>
    </citation>
    <scope>NUCLEOTIDE SEQUENCE</scope>
    <source>
        <strain evidence="2">UTEX B ZZ1240</strain>
    </source>
</reference>
<evidence type="ECO:0000313" key="2">
    <source>
        <dbReference type="EMBL" id="KAG5192030.1"/>
    </source>
</evidence>
<dbReference type="EMBL" id="JAFCMP010000012">
    <property type="protein sequence ID" value="KAG5192030.1"/>
    <property type="molecule type" value="Genomic_DNA"/>
</dbReference>
<evidence type="ECO:0000259" key="1">
    <source>
        <dbReference type="Pfam" id="PF04810"/>
    </source>
</evidence>
<keyword evidence="3" id="KW-1185">Reference proteome</keyword>